<dbReference type="PANTHER" id="PTHR43760:SF1">
    <property type="entry name" value="ENDORIBONUCLEASE L-PSP_CHORISMATE MUTASE-LIKE DOMAIN-CONTAINING PROTEIN"/>
    <property type="match status" value="1"/>
</dbReference>
<dbReference type="InterPro" id="IPR013813">
    <property type="entry name" value="Endoribo_LPSP/chorism_mut-like"/>
</dbReference>
<protein>
    <submittedName>
        <fullName evidence="2">Putative endoribonuclease L-PSP</fullName>
    </submittedName>
</protein>
<reference evidence="3" key="1">
    <citation type="submission" date="2015-07" db="EMBL/GenBank/DDBJ databases">
        <authorList>
            <person name="Rodrigo-Torres Lidia"/>
            <person name="Arahal R.David."/>
        </authorList>
    </citation>
    <scope>NUCLEOTIDE SEQUENCE [LARGE SCALE GENOMIC DNA]</scope>
    <source>
        <strain evidence="3">CECT 5096</strain>
    </source>
</reference>
<keyword evidence="3" id="KW-1185">Reference proteome</keyword>
<evidence type="ECO:0000313" key="3">
    <source>
        <dbReference type="Proteomes" id="UP000049983"/>
    </source>
</evidence>
<dbReference type="InterPro" id="IPR035959">
    <property type="entry name" value="RutC-like_sf"/>
</dbReference>
<proteinExistence type="predicted"/>
<feature type="domain" description="Endoribonuclease L-PSP/chorismate mutase-like" evidence="1">
    <location>
        <begin position="5"/>
        <end position="140"/>
    </location>
</feature>
<dbReference type="CDD" id="cd02199">
    <property type="entry name" value="YjgF_YER057c_UK114_like_1"/>
    <property type="match status" value="1"/>
</dbReference>
<dbReference type="GeneID" id="97671755"/>
<evidence type="ECO:0000313" key="2">
    <source>
        <dbReference type="EMBL" id="CTQ75617.1"/>
    </source>
</evidence>
<dbReference type="AlphaFoldDB" id="A0A0M6ZHK5"/>
<organism evidence="2 3">
    <name type="scientific">Roseibium album</name>
    <dbReference type="NCBI Taxonomy" id="311410"/>
    <lineage>
        <taxon>Bacteria</taxon>
        <taxon>Pseudomonadati</taxon>
        <taxon>Pseudomonadota</taxon>
        <taxon>Alphaproteobacteria</taxon>
        <taxon>Hyphomicrobiales</taxon>
        <taxon>Stappiaceae</taxon>
        <taxon>Roseibium</taxon>
    </lineage>
</organism>
<gene>
    <name evidence="2" type="ORF">LA5096_04465</name>
</gene>
<dbReference type="Proteomes" id="UP000049983">
    <property type="component" value="Unassembled WGS sequence"/>
</dbReference>
<dbReference type="SUPFAM" id="SSF55298">
    <property type="entry name" value="YjgF-like"/>
    <property type="match status" value="1"/>
</dbReference>
<accession>A0A0M6ZHK5</accession>
<sequence>MSIIENRLKDLGVSLPEAAAPAANYVPFVKTGNQLYISGQLPMMDGKIQVTGKLGADVDLESGKSAARFCAINLLAQAKAATGNLDKVTRLVKIVGFVNSTDDFTDQPQVINGASDFLVEAMGDKGRHARSAVSAASLPFGVAVEIDAIFEIED</sequence>
<dbReference type="STRING" id="311410.LA5095_04238"/>
<dbReference type="PANTHER" id="PTHR43760">
    <property type="entry name" value="ENDORIBONUCLEASE-RELATED"/>
    <property type="match status" value="1"/>
</dbReference>
<name>A0A0M6ZHK5_9HYPH</name>
<dbReference type="Gene3D" id="3.30.1330.40">
    <property type="entry name" value="RutC-like"/>
    <property type="match status" value="1"/>
</dbReference>
<dbReference type="RefSeq" id="WP_055118491.1">
    <property type="nucleotide sequence ID" value="NZ_CANMGD010000007.1"/>
</dbReference>
<dbReference type="OrthoDB" id="9806350at2"/>
<dbReference type="EMBL" id="CXWC01000012">
    <property type="protein sequence ID" value="CTQ75617.1"/>
    <property type="molecule type" value="Genomic_DNA"/>
</dbReference>
<evidence type="ECO:0000259" key="1">
    <source>
        <dbReference type="Pfam" id="PF14588"/>
    </source>
</evidence>
<dbReference type="Pfam" id="PF14588">
    <property type="entry name" value="YjgF_endoribonc"/>
    <property type="match status" value="1"/>
</dbReference>